<sequence>MSQAERIPAWRWEENKEYIRTLYLDQNKTLDELVYNMVQNYNFLATRAQYIRQLGKWELKKNATQDDWKCAKALIRKRKVEGKETEIMINGNVVAMKKLKKELGRYSWQQSYGPPSE</sequence>
<dbReference type="InterPro" id="IPR025676">
    <property type="entry name" value="Clr5_dom"/>
</dbReference>
<dbReference type="PANTHER" id="PTHR38788">
    <property type="entry name" value="CLR5 DOMAIN-CONTAINING PROTEIN"/>
    <property type="match status" value="1"/>
</dbReference>
<evidence type="ECO:0000259" key="1">
    <source>
        <dbReference type="Pfam" id="PF14420"/>
    </source>
</evidence>
<dbReference type="PANTHER" id="PTHR38788:SF3">
    <property type="entry name" value="CLR5 DOMAIN-CONTAINING PROTEIN"/>
    <property type="match status" value="1"/>
</dbReference>
<organism evidence="2">
    <name type="scientific">Fusarium oxysporum Fo47</name>
    <dbReference type="NCBI Taxonomy" id="660027"/>
    <lineage>
        <taxon>Eukaryota</taxon>
        <taxon>Fungi</taxon>
        <taxon>Dikarya</taxon>
        <taxon>Ascomycota</taxon>
        <taxon>Pezizomycotina</taxon>
        <taxon>Sordariomycetes</taxon>
        <taxon>Hypocreomycetidae</taxon>
        <taxon>Hypocreales</taxon>
        <taxon>Nectriaceae</taxon>
        <taxon>Fusarium</taxon>
        <taxon>Fusarium oxysporum species complex</taxon>
    </lineage>
</organism>
<feature type="domain" description="Clr5" evidence="1">
    <location>
        <begin position="9"/>
        <end position="61"/>
    </location>
</feature>
<reference evidence="2" key="2">
    <citation type="submission" date="2012-06" db="EMBL/GenBank/DDBJ databases">
        <title>Annotation of the Genome Sequence of Fusarium oxysporum Fo47.</title>
        <authorList>
            <consortium name="The Broad Institute Genomics Platform"/>
            <person name="Ma L.-J."/>
            <person name="Corby-Kistler H."/>
            <person name="Broz K."/>
            <person name="Gale L.R."/>
            <person name="Jonkers W."/>
            <person name="O'Donnell K."/>
            <person name="Ploetz R."/>
            <person name="Steinberg C."/>
            <person name="Schwartz D.C."/>
            <person name="VanEtten H."/>
            <person name="Zhou S."/>
            <person name="Young S.K."/>
            <person name="Zeng Q."/>
            <person name="Gargeya S."/>
            <person name="Fitzgerald M."/>
            <person name="Abouelleil A."/>
            <person name="Alvarado L."/>
            <person name="Chapman S.B."/>
            <person name="Gainer-Dewar J."/>
            <person name="Goldberg J."/>
            <person name="Griggs A."/>
            <person name="Gujja S."/>
            <person name="Hansen M."/>
            <person name="Howarth C."/>
            <person name="Imamovic A."/>
            <person name="Ireland A."/>
            <person name="Larimer J."/>
            <person name="McCowan C."/>
            <person name="Murphy C."/>
            <person name="Pearson M."/>
            <person name="Poon T.W."/>
            <person name="Priest M."/>
            <person name="Roberts A."/>
            <person name="Saif S."/>
            <person name="Shea T."/>
            <person name="Sykes S."/>
            <person name="Wortman J."/>
            <person name="Nusbaum C."/>
            <person name="Birren B."/>
        </authorList>
    </citation>
    <scope>NUCLEOTIDE SEQUENCE</scope>
    <source>
        <strain evidence="2">Fo47</strain>
    </source>
</reference>
<name>W9JFG3_FUSOX</name>
<dbReference type="EMBL" id="JH717931">
    <property type="protein sequence ID" value="EWZ28203.1"/>
    <property type="molecule type" value="Genomic_DNA"/>
</dbReference>
<gene>
    <name evidence="2" type="ORF">FOZG_18087</name>
</gene>
<evidence type="ECO:0000313" key="2">
    <source>
        <dbReference type="EMBL" id="EWZ28203.1"/>
    </source>
</evidence>
<dbReference type="VEuPathDB" id="FungiDB:FOZG_18087"/>
<dbReference type="Proteomes" id="UP000030766">
    <property type="component" value="Unassembled WGS sequence"/>
</dbReference>
<protein>
    <recommendedName>
        <fullName evidence="1">Clr5 domain-containing protein</fullName>
    </recommendedName>
</protein>
<dbReference type="Pfam" id="PF14420">
    <property type="entry name" value="Clr5"/>
    <property type="match status" value="1"/>
</dbReference>
<dbReference type="HOGENOM" id="CLU_136903_0_0_1"/>
<reference evidence="2" key="1">
    <citation type="submission" date="2011-06" db="EMBL/GenBank/DDBJ databases">
        <title>The Genome Sequence of Fusarium oxysporum Fo47.</title>
        <authorList>
            <consortium name="The Broad Institute Genome Sequencing Platform"/>
            <person name="Ma L.-J."/>
            <person name="Gale L.R."/>
            <person name="Schwartz D.C."/>
            <person name="Zhou S."/>
            <person name="Corby-Kistler H."/>
            <person name="Young S.K."/>
            <person name="Zeng Q."/>
            <person name="Gargeya S."/>
            <person name="Fitzgerald M."/>
            <person name="Haas B."/>
            <person name="Abouelleil A."/>
            <person name="Alvarado L."/>
            <person name="Arachchi H.M."/>
            <person name="Berlin A."/>
            <person name="Brown A."/>
            <person name="Chapman S.B."/>
            <person name="Chen Z."/>
            <person name="Dunbar C."/>
            <person name="Freedman E."/>
            <person name="Gearin G."/>
            <person name="Gellesch M."/>
            <person name="Goldberg J."/>
            <person name="Griggs A."/>
            <person name="Gujja S."/>
            <person name="Heiman D."/>
            <person name="Howarth C."/>
            <person name="Larson L."/>
            <person name="Lui A."/>
            <person name="MacDonald P.J.P."/>
            <person name="Mehta T."/>
            <person name="Montmayeur A."/>
            <person name="Murphy C."/>
            <person name="Neiman D."/>
            <person name="Pearson M."/>
            <person name="Priest M."/>
            <person name="Roberts A."/>
            <person name="Saif S."/>
            <person name="Shea T."/>
            <person name="Shenoy N."/>
            <person name="Sisk P."/>
            <person name="Stolte C."/>
            <person name="Sykes S."/>
            <person name="Wortman J."/>
            <person name="Nusbaum C."/>
            <person name="Birren B."/>
        </authorList>
    </citation>
    <scope>NUCLEOTIDE SEQUENCE [LARGE SCALE GENOMIC DNA]</scope>
    <source>
        <strain evidence="2">Fo47</strain>
    </source>
</reference>
<accession>W9JFG3</accession>
<proteinExistence type="predicted"/>
<dbReference type="AlphaFoldDB" id="W9JFG3"/>